<dbReference type="InterPro" id="IPR000667">
    <property type="entry name" value="Peptidase_S13"/>
</dbReference>
<keyword evidence="2 6" id="KW-0378">Hydrolase</keyword>
<name>A0A1L6J9H2_9SPHN</name>
<dbReference type="GO" id="GO:0000270">
    <property type="term" value="P:peptidoglycan metabolic process"/>
    <property type="evidence" value="ECO:0007669"/>
    <property type="project" value="TreeGrafter"/>
</dbReference>
<dbReference type="PANTHER" id="PTHR30023:SF0">
    <property type="entry name" value="PENICILLIN-SENSITIVE CARBOXYPEPTIDASE A"/>
    <property type="match status" value="1"/>
</dbReference>
<evidence type="ECO:0000256" key="1">
    <source>
        <dbReference type="ARBA" id="ARBA00006096"/>
    </source>
</evidence>
<dbReference type="SUPFAM" id="SSF56601">
    <property type="entry name" value="beta-lactamase/transpeptidase-like"/>
    <property type="match status" value="1"/>
</dbReference>
<dbReference type="AlphaFoldDB" id="A0A1L6J9H2"/>
<keyword evidence="5" id="KW-0645">Protease</keyword>
<evidence type="ECO:0000313" key="8">
    <source>
        <dbReference type="Proteomes" id="UP000286681"/>
    </source>
</evidence>
<dbReference type="Proteomes" id="UP000185161">
    <property type="component" value="Chromosome"/>
</dbReference>
<reference evidence="7" key="2">
    <citation type="submission" date="2016-12" db="EMBL/GenBank/DDBJ databases">
        <title>Whole genome sequencing of Sphingomonas sp. ABOJV.</title>
        <authorList>
            <person name="Conlan S."/>
            <person name="Thomas P.J."/>
            <person name="Mullikin J."/>
            <person name="Palmore T.N."/>
            <person name="Frank K.M."/>
            <person name="Segre J.A."/>
        </authorList>
    </citation>
    <scope>NUCLEOTIDE SEQUENCE [LARGE SCALE GENOMIC DNA]</scope>
    <source>
        <strain evidence="7">ABOJV</strain>
    </source>
</reference>
<evidence type="ECO:0000256" key="4">
    <source>
        <dbReference type="SAM" id="SignalP"/>
    </source>
</evidence>
<dbReference type="PRINTS" id="PR00922">
    <property type="entry name" value="DADACBPTASE3"/>
</dbReference>
<evidence type="ECO:0000313" key="7">
    <source>
        <dbReference type="Proteomes" id="UP000185161"/>
    </source>
</evidence>
<feature type="chain" id="PRO_5041797859" evidence="4">
    <location>
        <begin position="21"/>
        <end position="479"/>
    </location>
</feature>
<feature type="compositionally biased region" description="Pro residues" evidence="3">
    <location>
        <begin position="295"/>
        <end position="308"/>
    </location>
</feature>
<keyword evidence="5" id="KW-0121">Carboxypeptidase</keyword>
<feature type="signal peptide" evidence="4">
    <location>
        <begin position="1"/>
        <end position="20"/>
    </location>
</feature>
<evidence type="ECO:0000313" key="6">
    <source>
        <dbReference type="EMBL" id="RSV01200.1"/>
    </source>
</evidence>
<dbReference type="Proteomes" id="UP000286681">
    <property type="component" value="Unassembled WGS sequence"/>
</dbReference>
<dbReference type="OrthoDB" id="5372081at2"/>
<dbReference type="RefSeq" id="WP_075151331.1">
    <property type="nucleotide sequence ID" value="NZ_CP018820.1"/>
</dbReference>
<evidence type="ECO:0000256" key="3">
    <source>
        <dbReference type="SAM" id="MobiDB-lite"/>
    </source>
</evidence>
<organism evidence="5 7">
    <name type="scientific">Sphingomonas koreensis</name>
    <dbReference type="NCBI Taxonomy" id="93064"/>
    <lineage>
        <taxon>Bacteria</taxon>
        <taxon>Pseudomonadati</taxon>
        <taxon>Pseudomonadota</taxon>
        <taxon>Alphaproteobacteria</taxon>
        <taxon>Sphingomonadales</taxon>
        <taxon>Sphingomonadaceae</taxon>
        <taxon>Sphingomonas</taxon>
    </lineage>
</organism>
<dbReference type="EMBL" id="CP018820">
    <property type="protein sequence ID" value="APR52496.1"/>
    <property type="molecule type" value="Genomic_DNA"/>
</dbReference>
<dbReference type="GO" id="GO:0009002">
    <property type="term" value="F:serine-type D-Ala-D-Ala carboxypeptidase activity"/>
    <property type="evidence" value="ECO:0007669"/>
    <property type="project" value="UniProtKB-EC"/>
</dbReference>
<evidence type="ECO:0000256" key="2">
    <source>
        <dbReference type="ARBA" id="ARBA00022801"/>
    </source>
</evidence>
<keyword evidence="4" id="KW-0732">Signal</keyword>
<dbReference type="Pfam" id="PF02113">
    <property type="entry name" value="Peptidase_S13"/>
    <property type="match status" value="1"/>
</dbReference>
<gene>
    <name evidence="6" type="primary">dacB</name>
    <name evidence="5" type="ORF">BRX40_08670</name>
    <name evidence="6" type="ORF">CA257_15420</name>
</gene>
<proteinExistence type="inferred from homology"/>
<dbReference type="KEGG" id="skr:BRX40_08670"/>
<dbReference type="STRING" id="93064.BRX40_08670"/>
<dbReference type="PANTHER" id="PTHR30023">
    <property type="entry name" value="D-ALANYL-D-ALANINE CARBOXYPEPTIDASE"/>
    <property type="match status" value="1"/>
</dbReference>
<reference evidence="5" key="1">
    <citation type="submission" date="2016-12" db="EMBL/GenBank/DDBJ databases">
        <title>Whole genome sequencing of Sphingomonas koreensis.</title>
        <authorList>
            <person name="Conlan S."/>
            <person name="Thomas P.J."/>
            <person name="Mullikin J."/>
            <person name="Palmore T.N."/>
            <person name="Frank K.M."/>
            <person name="Segre J.A."/>
        </authorList>
    </citation>
    <scope>NUCLEOTIDE SEQUENCE</scope>
    <source>
        <strain evidence="5">ABOJV</strain>
    </source>
</reference>
<dbReference type="EC" id="3.4.16.4" evidence="6"/>
<dbReference type="GeneID" id="44132629"/>
<keyword evidence="7" id="KW-1185">Reference proteome</keyword>
<dbReference type="EMBL" id="QQWO01000013">
    <property type="protein sequence ID" value="RSV01200.1"/>
    <property type="molecule type" value="Genomic_DNA"/>
</dbReference>
<dbReference type="NCBIfam" id="TIGR00666">
    <property type="entry name" value="PBP4"/>
    <property type="match status" value="1"/>
</dbReference>
<comment type="similarity">
    <text evidence="1">Belongs to the peptidase S13 family.</text>
</comment>
<dbReference type="InterPro" id="IPR012338">
    <property type="entry name" value="Beta-lactam/transpept-like"/>
</dbReference>
<protein>
    <submittedName>
        <fullName evidence="5">D-alanyl-D-alanine carboxypeptidase/D-alanyl-D-alanine-endopeptidase</fullName>
        <ecNumber evidence="6">3.4.16.4</ecNumber>
    </submittedName>
</protein>
<evidence type="ECO:0000313" key="5">
    <source>
        <dbReference type="EMBL" id="APR52496.1"/>
    </source>
</evidence>
<reference evidence="6 8" key="3">
    <citation type="submission" date="2018-07" db="EMBL/GenBank/DDBJ databases">
        <title>Genomic and Epidemiologic Investigation of an Indolent Hospital Outbreak.</title>
        <authorList>
            <person name="Johnson R.C."/>
            <person name="Deming C."/>
            <person name="Conlan S."/>
            <person name="Zellmer C.J."/>
            <person name="Michelin A.V."/>
            <person name="Lee-Lin S."/>
            <person name="Thomas P.J."/>
            <person name="Park M."/>
            <person name="Weingarten R.A."/>
            <person name="Less J."/>
            <person name="Dekker J.P."/>
            <person name="Frank K.M."/>
            <person name="Musser K.A."/>
            <person name="Mcquiston J.R."/>
            <person name="Henderson D.K."/>
            <person name="Lau A.F."/>
            <person name="Palmore T.N."/>
            <person name="Segre J.A."/>
        </authorList>
    </citation>
    <scope>NUCLEOTIDE SEQUENCE [LARGE SCALE GENOMIC DNA]</scope>
    <source>
        <strain evidence="6 8">SK-NIH.Env10_0317</strain>
    </source>
</reference>
<dbReference type="Gene3D" id="3.40.710.10">
    <property type="entry name" value="DD-peptidase/beta-lactamase superfamily"/>
    <property type="match status" value="2"/>
</dbReference>
<feature type="compositionally biased region" description="Basic and acidic residues" evidence="3">
    <location>
        <begin position="272"/>
        <end position="287"/>
    </location>
</feature>
<accession>A0A1L6J9H2</accession>
<dbReference type="GO" id="GO:0006508">
    <property type="term" value="P:proteolysis"/>
    <property type="evidence" value="ECO:0007669"/>
    <property type="project" value="InterPro"/>
</dbReference>
<sequence length="479" mass="50379">MKRPLSLLALAAATPLAAQQATPLQSRVEAELAKAAPGTRFGLVVTDVQGREIVAVNPDQRFIPASNTKIVTTAAAYMTLPGIDQPDTEGGATVRIEGRDVVLTGRGDARLSSAADCATDCLSQLADAIAAKTKRVRNITGDATLFPDERWSSGMSWNNIPSPYGTALSALTLDDNELIATATPGKAGATPGVAHLGYLTIDNRAITVAAGGKTDLNVDRLPFDRSIRLTGTIAADATPQKIRMGIDDPAHYAAWRLATLLRERGVKVSGDIRSRYRTPDTSDDPRQRGAALPPRVTPPAPLAALTPPPLSEDMRVINKVSQNLHTELLLRRVGLVKGTGSVADGQVQVEAMFAAAGVPRTSWDFSDGSGMSTYNRIAPRGMVKLLHWISAQSWGAAWRETLPLGGVDGTLARRFKGTVLEGRIFAKTGTINATNALAGYLTAKSGKTLTFAAYANDVPSGTAATPAMDAALVAVAEAN</sequence>
<feature type="region of interest" description="Disordered" evidence="3">
    <location>
        <begin position="272"/>
        <end position="308"/>
    </location>
</feature>